<proteinExistence type="predicted"/>
<sequence>MGACRECSVGCNTTIWGNGICDDACNNVDCNFDMGDCANSTCALGCNTWMVGNSICDEACYVPECEYDKTDCTCAPFCSTDLLKNGVCDELCNTFSCKFDSGDCGYCSSGCTHKMLANNICDPECNTEDCEWDYYACGCAKGCSTSDYGKCKPECLVGTCKYDRMSDDSSKWCNDKDLVLFTVYMQMRINDTSSVVNFDKCYLASNNKCNLTMALDQSKCYPDCFIPECNYGLCNTNSYADCKASLPKSAWNLCEQCTSSTEGLGIAPCNQCFSTDITCTYLNLFGISVYYSNYLSISKTFPHLSFYYATSTQKSSSPSGSGTIDSPFEAMSYAISSINADHAVLFLKNDGIYSWKDEISFGYYQYNYLKITSQDGSIVSVKVDSWRLARMAIYGSVEIENVIFDGNSTVSMICVDSIYCYYCSYNTYNSTDRYYYNDRGERASKNLLNDYCELHEEYTFNLFELESYTYCSLLLRNVTFQNFRTEQNSIISGEGKVRLFNVNFDNIRLGINEDSAIISVSVSYKKTSEPELIYIGGSVTRLNNGYEFEDPVDFRGFFYSTNITTILIRNVEFKHNLVYRKPRSQLKQASLIYTSYTNFIEIDNCTFMYNYCETGIIHALLNFLTYPGGLNETYHIPYLYKDHIYVHDSKFISNYGNSSLIDLEFSYYFLNIHFENLTFQANGIENGQAINISNAFMLDEYKNGAIKPYKLLSGMNVHAVINKRWCKMDNLSFINNHGIGLISLTNMPHLSLKNLAIQSNGSPNEDKDINTLLLNYFISNSDMYLKRKKANPKALDCEYMVSISDSYNVDICPVVITNNICRNSSPTYLIKNTDTTDINSAKCLSNKGNGVFPACFLFTGSFSRVLKNSIFDNNFNSYSTGTGAIEIREGKGLFISKCNFTENTGDYGAAIYLAGQGMVVEESVFDSNISPKGSGGALFIIQILVSGESLFKIADSNFTSNSADYGGSIYIAQQWIGSSSTEILVENSIFKLNRAFYGSALYIDSTVSLVNSSTISSSKFIENTATISGTVSLFYSKGILNFELCKFLANSGQLSSVLHVDIASSTIALTSCNFSSNTGIAVILGNNQNSFSYVETKNCIFEYNYGSAISLNYDSMEEYGSIFRHNSAVSGPCLRLQNSAIVKLNQSYLFSNTGSMYGGAILLSSNSIFFCNSCNFTNNVALEGGAIYAEQDSLISISDSLFYKNSCKDDGSTIYIFNSNRNSSINYSQIYENHSENGGTIIVINSKLSIDSLILKNNNGGFKLAISAVDILNSKFFNQSCAQGCFINLSAGSSLYIYNSIFSNGSSSDSGGAIYSSSSNILIEQSEFNHFSSVKPGGFIYSWFDNSLQIKKSKISVSSSLGSGGVIYVFLTPTVIANSIFNDYVKSGIYGSYLKELDISQSTFSNGSGAYGGGICCKTCSNVKINACSFENNTASSAGGALYFESDLDTSETNTYQIDSSSFINNSAPIGGALYANDLSLSISSASFIENKALTNESFIDSQIIEGIGGAIKLSCLGISKCSFEIISCNFTGNMATYNGGAINWDDWKPSLEKNYFMNNYAIYGNDYSSYPVKLMSVSENGTLEGYTNNRHLTDSPISIFNLSSFAPGQDNRKPIKVALVDSMNQIVATDNINLGELKSKNVSTIITGVTKVKAVRGIFTFSQYEISDEPGINVTIGVFSSAIDNYKKLQTNDTVFDQYLLIKINLRGCELGEIKAGKNCEVCGYGYYSLDPSKTQCLACPGSAECYGNYTMTPKKGYWRDNVYTDKFWKCPNYNACIGSPDPKNLSYTGLCQAGYKGNMCQSCQSGYSRANNNKCKECPSFVKNLAITIAICVALSALAFIMVLTTIKSAFKPKKLTSIYIKIMLNYLQMVILTSTFKLNWPSEVLEIFQVQSSTDYVYQQLYSFECLLQEESSRDLLYYKSLILISLLPLFMAILALIIWIIIKFKQKSFKNFWDDYCSTCIILLFLVHPGIVKKMFASFNCTEINYGEYWLEEDLDVRCWNDDHIFYILVVSLPSIIIWGILLPTVCLFALVKSRNHLKELNVRLRFGFLFNGYQLSRYYWEFIIIYSKIILICLSVFLSNMALKVQALIAAILLSIFLQLQYSNSPYIEPSLNRMELQAKIVCVITIYSGLFYLTGSLGYSAKLFFFTLIIIANCYFLVYWCLNVFKTALCYIYKYAKQRKSNSKISNDPDIEILKIEIDMINSQASNKRIENSLNDENAEGNQSNIKSIKDSLNS</sequence>
<comment type="caution">
    <text evidence="13">The sequence shown here is derived from an EMBL/GenBank/DDBJ whole genome shotgun (WGS) entry which is preliminary data.</text>
</comment>
<evidence type="ECO:0000313" key="13">
    <source>
        <dbReference type="EMBL" id="CAG9321390.1"/>
    </source>
</evidence>
<comment type="subcellular location">
    <subcellularLocation>
        <location evidence="1">Cell envelope</location>
    </subcellularLocation>
    <subcellularLocation>
        <location evidence="2">Cell outer membrane</location>
    </subcellularLocation>
    <subcellularLocation>
        <location evidence="3">Secreted</location>
    </subcellularLocation>
</comment>
<evidence type="ECO:0000256" key="8">
    <source>
        <dbReference type="ARBA" id="ARBA00023157"/>
    </source>
</evidence>
<evidence type="ECO:0000256" key="3">
    <source>
        <dbReference type="ARBA" id="ARBA00004613"/>
    </source>
</evidence>
<gene>
    <name evidence="13" type="ORF">BSTOLATCC_MIC28672</name>
</gene>
<keyword evidence="7 11" id="KW-0472">Membrane</keyword>
<dbReference type="PANTHER" id="PTHR11319">
    <property type="entry name" value="G PROTEIN-COUPLED RECEPTOR-RELATED"/>
    <property type="match status" value="1"/>
</dbReference>
<dbReference type="InterPro" id="IPR011050">
    <property type="entry name" value="Pectin_lyase_fold/virulence"/>
</dbReference>
<feature type="domain" description="LNR" evidence="12">
    <location>
        <begin position="67"/>
        <end position="105"/>
    </location>
</feature>
<feature type="transmembrane region" description="Helical" evidence="11">
    <location>
        <begin position="2151"/>
        <end position="2179"/>
    </location>
</feature>
<feature type="domain" description="LNR" evidence="12">
    <location>
        <begin position="4"/>
        <end position="38"/>
    </location>
</feature>
<evidence type="ECO:0000256" key="4">
    <source>
        <dbReference type="ARBA" id="ARBA00022525"/>
    </source>
</evidence>
<dbReference type="EMBL" id="CAJZBQ010000028">
    <property type="protein sequence ID" value="CAG9321390.1"/>
    <property type="molecule type" value="Genomic_DNA"/>
</dbReference>
<dbReference type="SMART" id="SM00710">
    <property type="entry name" value="PbH1"/>
    <property type="match status" value="7"/>
</dbReference>
<feature type="transmembrane region" description="Helical" evidence="11">
    <location>
        <begin position="2063"/>
        <end position="2082"/>
    </location>
</feature>
<protein>
    <recommendedName>
        <fullName evidence="12">LNR domain-containing protein</fullName>
    </recommendedName>
</protein>
<reference evidence="13" key="1">
    <citation type="submission" date="2021-09" db="EMBL/GenBank/DDBJ databases">
        <authorList>
            <consortium name="AG Swart"/>
            <person name="Singh M."/>
            <person name="Singh A."/>
            <person name="Seah K."/>
            <person name="Emmerich C."/>
        </authorList>
    </citation>
    <scope>NUCLEOTIDE SEQUENCE</scope>
    <source>
        <strain evidence="13">ATCC30299</strain>
    </source>
</reference>
<dbReference type="GO" id="GO:0005576">
    <property type="term" value="C:extracellular region"/>
    <property type="evidence" value="ECO:0007669"/>
    <property type="project" value="UniProtKB-SubCell"/>
</dbReference>
<keyword evidence="5" id="KW-0732">Signal</keyword>
<keyword evidence="11" id="KW-0812">Transmembrane</keyword>
<feature type="transmembrane region" description="Helical" evidence="11">
    <location>
        <begin position="1957"/>
        <end position="1975"/>
    </location>
</feature>
<dbReference type="SMART" id="SM00004">
    <property type="entry name" value="NL"/>
    <property type="match status" value="3"/>
</dbReference>
<keyword evidence="10" id="KW-0998">Cell outer membrane</keyword>
<feature type="transmembrane region" description="Helical" evidence="11">
    <location>
        <begin position="2126"/>
        <end position="2145"/>
    </location>
</feature>
<evidence type="ECO:0000256" key="11">
    <source>
        <dbReference type="SAM" id="Phobius"/>
    </source>
</evidence>
<dbReference type="InterPro" id="IPR006626">
    <property type="entry name" value="PbH1"/>
</dbReference>
<keyword evidence="9" id="KW-0325">Glycoprotein</keyword>
<name>A0AAU9J874_9CILI</name>
<keyword evidence="8" id="KW-1015">Disulfide bond</keyword>
<evidence type="ECO:0000259" key="12">
    <source>
        <dbReference type="SMART" id="SM00004"/>
    </source>
</evidence>
<keyword evidence="4" id="KW-0964">Secreted</keyword>
<feature type="transmembrane region" description="Helical" evidence="11">
    <location>
        <begin position="2009"/>
        <end position="2036"/>
    </location>
</feature>
<dbReference type="NCBIfam" id="TIGR01376">
    <property type="entry name" value="POMP_repeat"/>
    <property type="match status" value="1"/>
</dbReference>
<evidence type="ECO:0000256" key="7">
    <source>
        <dbReference type="ARBA" id="ARBA00023136"/>
    </source>
</evidence>
<evidence type="ECO:0000256" key="6">
    <source>
        <dbReference type="ARBA" id="ARBA00022737"/>
    </source>
</evidence>
<organism evidence="13 14">
    <name type="scientific">Blepharisma stoltei</name>
    <dbReference type="NCBI Taxonomy" id="1481888"/>
    <lineage>
        <taxon>Eukaryota</taxon>
        <taxon>Sar</taxon>
        <taxon>Alveolata</taxon>
        <taxon>Ciliophora</taxon>
        <taxon>Postciliodesmatophora</taxon>
        <taxon>Heterotrichea</taxon>
        <taxon>Heterotrichida</taxon>
        <taxon>Blepharismidae</taxon>
        <taxon>Blepharisma</taxon>
    </lineage>
</organism>
<evidence type="ECO:0000256" key="2">
    <source>
        <dbReference type="ARBA" id="ARBA00004442"/>
    </source>
</evidence>
<dbReference type="InterPro" id="IPR003368">
    <property type="entry name" value="POMP_repeat"/>
</dbReference>
<dbReference type="Proteomes" id="UP001162131">
    <property type="component" value="Unassembled WGS sequence"/>
</dbReference>
<evidence type="ECO:0000256" key="5">
    <source>
        <dbReference type="ARBA" id="ARBA00022729"/>
    </source>
</evidence>
<dbReference type="Gene3D" id="3.30.300.320">
    <property type="match status" value="2"/>
</dbReference>
<feature type="domain" description="LNR" evidence="12">
    <location>
        <begin position="107"/>
        <end position="138"/>
    </location>
</feature>
<keyword evidence="6" id="KW-0677">Repeat</keyword>
<feature type="transmembrane region" description="Helical" evidence="11">
    <location>
        <begin position="1827"/>
        <end position="1849"/>
    </location>
</feature>
<dbReference type="Pfam" id="PF00066">
    <property type="entry name" value="Notch"/>
    <property type="match status" value="3"/>
</dbReference>
<evidence type="ECO:0000256" key="9">
    <source>
        <dbReference type="ARBA" id="ARBA00023180"/>
    </source>
</evidence>
<keyword evidence="14" id="KW-1185">Reference proteome</keyword>
<accession>A0AAU9J874</accession>
<feature type="transmembrane region" description="Helical" evidence="11">
    <location>
        <begin position="1920"/>
        <end position="1945"/>
    </location>
</feature>
<keyword evidence="11" id="KW-1133">Transmembrane helix</keyword>
<dbReference type="InterPro" id="IPR000800">
    <property type="entry name" value="Notch_dom"/>
</dbReference>
<evidence type="ECO:0000256" key="1">
    <source>
        <dbReference type="ARBA" id="ARBA00004196"/>
    </source>
</evidence>
<dbReference type="SUPFAM" id="SSF51126">
    <property type="entry name" value="Pectin lyase-like"/>
    <property type="match status" value="2"/>
</dbReference>
<evidence type="ECO:0000256" key="10">
    <source>
        <dbReference type="ARBA" id="ARBA00023237"/>
    </source>
</evidence>
<evidence type="ECO:0000313" key="14">
    <source>
        <dbReference type="Proteomes" id="UP001162131"/>
    </source>
</evidence>
<dbReference type="PANTHER" id="PTHR11319:SF35">
    <property type="entry name" value="OUTER MEMBRANE PROTEIN PMPC-RELATED"/>
    <property type="match status" value="1"/>
</dbReference>